<organism evidence="1 2">
    <name type="scientific">Vitis vinifera</name>
    <name type="common">Grape</name>
    <dbReference type="NCBI Taxonomy" id="29760"/>
    <lineage>
        <taxon>Eukaryota</taxon>
        <taxon>Viridiplantae</taxon>
        <taxon>Streptophyta</taxon>
        <taxon>Embryophyta</taxon>
        <taxon>Tracheophyta</taxon>
        <taxon>Spermatophyta</taxon>
        <taxon>Magnoliopsida</taxon>
        <taxon>eudicotyledons</taxon>
        <taxon>Gunneridae</taxon>
        <taxon>Pentapetalae</taxon>
        <taxon>rosids</taxon>
        <taxon>Vitales</taxon>
        <taxon>Vitaceae</taxon>
        <taxon>Viteae</taxon>
        <taxon>Vitis</taxon>
    </lineage>
</organism>
<dbReference type="Proteomes" id="UP000288805">
    <property type="component" value="Unassembled WGS sequence"/>
</dbReference>
<gene>
    <name evidence="1" type="ORF">CK203_060924</name>
</gene>
<protein>
    <recommendedName>
        <fullName evidence="3">Retrotransposon gag domain-containing protein</fullName>
    </recommendedName>
</protein>
<sequence>MCGGNDHFAWKHPIFLKVCKGLRIVEGGVIVTNLGSSSWIRVGGSFSYPWPNDRWAASPIGPSSGGLAEDEADEEFRWSHYYGGFDGAPMASLLTKFRMPKIERYTSIGYSCMHLRLYSIVIRAHRLYEARMDLGWLSQKFLRSFAFNTVVDVSRKELQALRQRLEKSITSFTSRLREKIAQIIDCHLENEQISMIMRSLQPKFARHLMGFTHTDFGSLGKKPLGEQRLGDVSTISSVGLRPPRRYQIVGQTSGAYYLPPYVQYKPPAPSRPMTPTYLHPVL</sequence>
<accession>A0A438GGN1</accession>
<reference evidence="1 2" key="1">
    <citation type="journal article" date="2018" name="PLoS Genet.">
        <title>Population sequencing reveals clonal diversity and ancestral inbreeding in the grapevine cultivar Chardonnay.</title>
        <authorList>
            <person name="Roach M.J."/>
            <person name="Johnson D.L."/>
            <person name="Bohlmann J."/>
            <person name="van Vuuren H.J."/>
            <person name="Jones S.J."/>
            <person name="Pretorius I.S."/>
            <person name="Schmidt S.A."/>
            <person name="Borneman A.R."/>
        </authorList>
    </citation>
    <scope>NUCLEOTIDE SEQUENCE [LARGE SCALE GENOMIC DNA]</scope>
    <source>
        <strain evidence="2">cv. Chardonnay</strain>
        <tissue evidence="1">Leaf</tissue>
    </source>
</reference>
<evidence type="ECO:0000313" key="2">
    <source>
        <dbReference type="Proteomes" id="UP000288805"/>
    </source>
</evidence>
<dbReference type="AlphaFoldDB" id="A0A438GGN1"/>
<proteinExistence type="predicted"/>
<evidence type="ECO:0000313" key="1">
    <source>
        <dbReference type="EMBL" id="RVW71369.1"/>
    </source>
</evidence>
<dbReference type="EMBL" id="QGNW01000439">
    <property type="protein sequence ID" value="RVW71369.1"/>
    <property type="molecule type" value="Genomic_DNA"/>
</dbReference>
<name>A0A438GGN1_VITVI</name>
<evidence type="ECO:0008006" key="3">
    <source>
        <dbReference type="Google" id="ProtNLM"/>
    </source>
</evidence>
<comment type="caution">
    <text evidence="1">The sequence shown here is derived from an EMBL/GenBank/DDBJ whole genome shotgun (WGS) entry which is preliminary data.</text>
</comment>